<dbReference type="EMBL" id="HG793200">
    <property type="protein sequence ID" value="CRL31011.1"/>
    <property type="molecule type" value="Genomic_DNA"/>
</dbReference>
<organism evidence="1 2">
    <name type="scientific">Penicillium camemberti (strain FM 013)</name>
    <dbReference type="NCBI Taxonomy" id="1429867"/>
    <lineage>
        <taxon>Eukaryota</taxon>
        <taxon>Fungi</taxon>
        <taxon>Dikarya</taxon>
        <taxon>Ascomycota</taxon>
        <taxon>Pezizomycotina</taxon>
        <taxon>Eurotiomycetes</taxon>
        <taxon>Eurotiomycetidae</taxon>
        <taxon>Eurotiales</taxon>
        <taxon>Aspergillaceae</taxon>
        <taxon>Penicillium</taxon>
    </lineage>
</organism>
<dbReference type="AlphaFoldDB" id="A0A0G4PXW3"/>
<accession>A0A0G4PXW3</accession>
<protein>
    <submittedName>
        <fullName evidence="1">Str. FM013</fullName>
    </submittedName>
</protein>
<evidence type="ECO:0000313" key="2">
    <source>
        <dbReference type="Proteomes" id="UP000053732"/>
    </source>
</evidence>
<sequence length="90" mass="9812">MFIACFSARFLRFLDRSRASGDVRCRTLYSLKRRNGVKDKPQISRQASSLSLVPTRARVSLVSGQLRATARPQFAAGLAVGGGPSIRKCA</sequence>
<keyword evidence="2" id="KW-1185">Reference proteome</keyword>
<proteinExistence type="predicted"/>
<name>A0A0G4PXW3_PENC3</name>
<reference evidence="1 2" key="1">
    <citation type="journal article" date="2014" name="Nat. Commun.">
        <title>Multiple recent horizontal transfers of a large genomic region in cheese making fungi.</title>
        <authorList>
            <person name="Cheeseman K."/>
            <person name="Ropars J."/>
            <person name="Renault P."/>
            <person name="Dupont J."/>
            <person name="Gouzy J."/>
            <person name="Branca A."/>
            <person name="Abraham A.L."/>
            <person name="Ceppi M."/>
            <person name="Conseiller E."/>
            <person name="Debuchy R."/>
            <person name="Malagnac F."/>
            <person name="Goarin A."/>
            <person name="Silar P."/>
            <person name="Lacoste S."/>
            <person name="Sallet E."/>
            <person name="Bensimon A."/>
            <person name="Giraud T."/>
            <person name="Brygoo Y."/>
        </authorList>
    </citation>
    <scope>NUCLEOTIDE SEQUENCE [LARGE SCALE GENOMIC DNA]</scope>
    <source>
        <strain evidence="2">FM 013</strain>
    </source>
</reference>
<dbReference type="Proteomes" id="UP000053732">
    <property type="component" value="Unassembled WGS sequence"/>
</dbReference>
<gene>
    <name evidence="1" type="ORF">PCAMFM013_S067g000019</name>
</gene>
<evidence type="ECO:0000313" key="1">
    <source>
        <dbReference type="EMBL" id="CRL31011.1"/>
    </source>
</evidence>